<dbReference type="AlphaFoldDB" id="A0A9N9WY70"/>
<evidence type="ECO:0000256" key="3">
    <source>
        <dbReference type="ARBA" id="ARBA00022688"/>
    </source>
</evidence>
<dbReference type="PANTHER" id="PTHR43464:SF19">
    <property type="entry name" value="UBIQUINONE BIOSYNTHESIS O-METHYLTRANSFERASE, MITOCHONDRIAL"/>
    <property type="match status" value="1"/>
</dbReference>
<proteinExistence type="predicted"/>
<reference evidence="6" key="2">
    <citation type="submission" date="2022-10" db="EMBL/GenBank/DDBJ databases">
        <authorList>
            <consortium name="ENA_rothamsted_submissions"/>
            <consortium name="culmorum"/>
            <person name="King R."/>
        </authorList>
    </citation>
    <scope>NUCLEOTIDE SEQUENCE</scope>
</reference>
<keyword evidence="2" id="KW-0808">Transferase</keyword>
<keyword evidence="5" id="KW-1133">Transmembrane helix</keyword>
<dbReference type="InterPro" id="IPR010233">
    <property type="entry name" value="UbiG_MeTrfase"/>
</dbReference>
<dbReference type="GO" id="GO:0005739">
    <property type="term" value="C:mitochondrion"/>
    <property type="evidence" value="ECO:0007669"/>
    <property type="project" value="TreeGrafter"/>
</dbReference>
<evidence type="ECO:0000313" key="6">
    <source>
        <dbReference type="EMBL" id="CAG9810813.1"/>
    </source>
</evidence>
<evidence type="ECO:0000256" key="2">
    <source>
        <dbReference type="ARBA" id="ARBA00022679"/>
    </source>
</evidence>
<keyword evidence="5" id="KW-0812">Transmembrane</keyword>
<evidence type="ECO:0000256" key="1">
    <source>
        <dbReference type="ARBA" id="ARBA00022603"/>
    </source>
</evidence>
<dbReference type="GO" id="GO:0061542">
    <property type="term" value="F:3-demethylubiquinol 3-O-methyltransferase activity"/>
    <property type="evidence" value="ECO:0007669"/>
    <property type="project" value="InterPro"/>
</dbReference>
<gene>
    <name evidence="6" type="ORF">CHIRRI_LOCUS13625</name>
</gene>
<feature type="transmembrane region" description="Helical" evidence="5">
    <location>
        <begin position="176"/>
        <end position="193"/>
    </location>
</feature>
<dbReference type="GO" id="GO:0032259">
    <property type="term" value="P:methylation"/>
    <property type="evidence" value="ECO:0007669"/>
    <property type="project" value="UniProtKB-KW"/>
</dbReference>
<dbReference type="Pfam" id="PF13489">
    <property type="entry name" value="Methyltransf_23"/>
    <property type="match status" value="1"/>
</dbReference>
<dbReference type="InterPro" id="IPR029063">
    <property type="entry name" value="SAM-dependent_MTases_sf"/>
</dbReference>
<reference evidence="6" key="1">
    <citation type="submission" date="2022-01" db="EMBL/GenBank/DDBJ databases">
        <authorList>
            <person name="King R."/>
        </authorList>
    </citation>
    <scope>NUCLEOTIDE SEQUENCE</scope>
</reference>
<dbReference type="Gene3D" id="3.40.50.150">
    <property type="entry name" value="Vaccinia Virus protein VP39"/>
    <property type="match status" value="1"/>
</dbReference>
<dbReference type="NCBIfam" id="TIGR01983">
    <property type="entry name" value="UbiG"/>
    <property type="match status" value="1"/>
</dbReference>
<keyword evidence="3" id="KW-0831">Ubiquinone biosynthesis</keyword>
<dbReference type="GO" id="GO:0010420">
    <property type="term" value="F:polyprenyldihydroxybenzoate methyltransferase activity"/>
    <property type="evidence" value="ECO:0007669"/>
    <property type="project" value="InterPro"/>
</dbReference>
<evidence type="ECO:0000256" key="5">
    <source>
        <dbReference type="SAM" id="Phobius"/>
    </source>
</evidence>
<name>A0A9N9WY70_9DIPT</name>
<evidence type="ECO:0008006" key="8">
    <source>
        <dbReference type="Google" id="ProtNLM"/>
    </source>
</evidence>
<accession>A0A9N9WY70</accession>
<keyword evidence="1" id="KW-0489">Methyltransferase</keyword>
<dbReference type="Proteomes" id="UP001153620">
    <property type="component" value="Chromosome 4"/>
</dbReference>
<organism evidence="6 7">
    <name type="scientific">Chironomus riparius</name>
    <dbReference type="NCBI Taxonomy" id="315576"/>
    <lineage>
        <taxon>Eukaryota</taxon>
        <taxon>Metazoa</taxon>
        <taxon>Ecdysozoa</taxon>
        <taxon>Arthropoda</taxon>
        <taxon>Hexapoda</taxon>
        <taxon>Insecta</taxon>
        <taxon>Pterygota</taxon>
        <taxon>Neoptera</taxon>
        <taxon>Endopterygota</taxon>
        <taxon>Diptera</taxon>
        <taxon>Nematocera</taxon>
        <taxon>Chironomoidea</taxon>
        <taxon>Chironomidae</taxon>
        <taxon>Chironominae</taxon>
        <taxon>Chironomus</taxon>
    </lineage>
</organism>
<sequence>MSETKSSVLESEVEKFTIYASKWWESKKKTKFLLQTIEEVRIPLVKSGLTDAGLIKEANQDKSNMFEGIKILDVGSGGGRMAEPLAIMGADVTGVDPTKEMVDVAKEHLKTHENLKIDYICDTIENYSVNNKEKFDAVTIFDVTQHVKDVHQLLKASVDCLKPGGRVFITTWNKTFIAWFFLIFLFEWLLGIFPRGAHDFKYFISPDKISGYLEEFNCKTVEVKGFWYNLWNKKWSFTWYTGVFYTMQAIKEA</sequence>
<keyword evidence="7" id="KW-1185">Reference proteome</keyword>
<evidence type="ECO:0000256" key="4">
    <source>
        <dbReference type="ARBA" id="ARBA00022691"/>
    </source>
</evidence>
<keyword evidence="4" id="KW-0949">S-adenosyl-L-methionine</keyword>
<dbReference type="PANTHER" id="PTHR43464">
    <property type="entry name" value="METHYLTRANSFERASE"/>
    <property type="match status" value="1"/>
</dbReference>
<protein>
    <recommendedName>
        <fullName evidence="8">3-demethylubiquinol 3-O-methyltransferase</fullName>
    </recommendedName>
</protein>
<keyword evidence="5" id="KW-0472">Membrane</keyword>
<dbReference type="CDD" id="cd02440">
    <property type="entry name" value="AdoMet_MTases"/>
    <property type="match status" value="1"/>
</dbReference>
<dbReference type="SUPFAM" id="SSF53335">
    <property type="entry name" value="S-adenosyl-L-methionine-dependent methyltransferases"/>
    <property type="match status" value="1"/>
</dbReference>
<dbReference type="EMBL" id="OU895880">
    <property type="protein sequence ID" value="CAG9810813.1"/>
    <property type="molecule type" value="Genomic_DNA"/>
</dbReference>
<evidence type="ECO:0000313" key="7">
    <source>
        <dbReference type="Proteomes" id="UP001153620"/>
    </source>
</evidence>
<dbReference type="OrthoDB" id="3265906at2759"/>